<dbReference type="RefSeq" id="WP_395813296.1">
    <property type="nucleotide sequence ID" value="NZ_CP043494.1"/>
</dbReference>
<evidence type="ECO:0000313" key="2">
    <source>
        <dbReference type="EMBL" id="WNG42985.1"/>
    </source>
</evidence>
<dbReference type="Gene3D" id="2.160.20.10">
    <property type="entry name" value="Single-stranded right-handed beta-helix, Pectin lyase-like"/>
    <property type="match status" value="1"/>
</dbReference>
<sequence>MSRADAKHLALLVMSLALGVVGCSEEGPLPVTYAPLGAARFFIVVPPSFSTVGVERVEVTTSLPEGGTRSVLLSDAEGQWNGRINGLRAVSGHEVTAEGWGALGFQRFVAGATNVTIPRSNTALVLLTAREPSPSPPTGNVSPLIDSLVASADEVEPRGMLSLRAEVRDPNTGDVLTVSWAATSGSFADTHSASTVWTAPNAEGPQTLSLTVTDPSGVGVVLELTLSVKERRTRNPAVRAVLRELSPTAPSIREVFASPASVGPGELLHLRVTATVAHGVPSFSWSTTAGFMSPPEGAADSSETLWVSPSCLPADVPHTVTVTVSNSAGLSTSHTFPVVWTGPVCTRPLCAFSLEKGRLAAAADCTTDSTLFIPDTFAFDGQGHTVTAVDPSGGTFTGAVIRNRGSTAYVRGVTVTTSGLKDACEAGAKRLRGILLEGASGEVVDSWVSGLSRGSGTSGCQEGFGIEIRNDDMSRGPFRVEVLRNHVSKYEKIGILATGAVDVTIDGNSVEGGGAVSDIARNGIQISDGAKARVLGNKVSGNAYTGSDTVGTGVLVKSSTGKPLVLGPVIESNILIDNDIGIYLEQDAGDPPDKAARAWVSNNVLQSDVVSNPIYQAAISDYYGTGSVITSNLITGVGYNPKTAPDVTFSVDVYTPLPVSQLSFLTSSYDITTDVCSKKVTVQSQDSVGNLKPSTGSFALTATGSAAPGVTFHADPACTDAAISSVDLSNPQAEATFYFKSSQRGTVTVQVAGGGLSPVSQDQIIR</sequence>
<evidence type="ECO:0000313" key="3">
    <source>
        <dbReference type="Proteomes" id="UP001611383"/>
    </source>
</evidence>
<name>A0ABY9WGR3_9BACT</name>
<proteinExistence type="predicted"/>
<dbReference type="InterPro" id="IPR006626">
    <property type="entry name" value="PbH1"/>
</dbReference>
<reference evidence="2 3" key="1">
    <citation type="submission" date="2019-08" db="EMBL/GenBank/DDBJ databases">
        <title>Archangium and Cystobacter genomes.</title>
        <authorList>
            <person name="Chen I.-C.K."/>
            <person name="Wielgoss S."/>
        </authorList>
    </citation>
    <scope>NUCLEOTIDE SEQUENCE [LARGE SCALE GENOMIC DNA]</scope>
    <source>
        <strain evidence="2 3">Cbm 6</strain>
    </source>
</reference>
<dbReference type="EMBL" id="CP043494">
    <property type="protein sequence ID" value="WNG42985.1"/>
    <property type="molecule type" value="Genomic_DNA"/>
</dbReference>
<dbReference type="InterPro" id="IPR039448">
    <property type="entry name" value="Beta_helix"/>
</dbReference>
<dbReference type="InterPro" id="IPR011050">
    <property type="entry name" value="Pectin_lyase_fold/virulence"/>
</dbReference>
<organism evidence="2 3">
    <name type="scientific">Archangium minus</name>
    <dbReference type="NCBI Taxonomy" id="83450"/>
    <lineage>
        <taxon>Bacteria</taxon>
        <taxon>Pseudomonadati</taxon>
        <taxon>Myxococcota</taxon>
        <taxon>Myxococcia</taxon>
        <taxon>Myxococcales</taxon>
        <taxon>Cystobacterineae</taxon>
        <taxon>Archangiaceae</taxon>
        <taxon>Archangium</taxon>
    </lineage>
</organism>
<accession>A0ABY9WGR3</accession>
<gene>
    <name evidence="2" type="ORF">F0U60_01910</name>
</gene>
<dbReference type="PROSITE" id="PS51257">
    <property type="entry name" value="PROKAR_LIPOPROTEIN"/>
    <property type="match status" value="1"/>
</dbReference>
<protein>
    <submittedName>
        <fullName evidence="2">Right-handed parallel beta-helix repeat-containing protein</fullName>
    </submittedName>
</protein>
<keyword evidence="3" id="KW-1185">Reference proteome</keyword>
<dbReference type="Proteomes" id="UP001611383">
    <property type="component" value="Chromosome"/>
</dbReference>
<feature type="domain" description="Right handed beta helix" evidence="1">
    <location>
        <begin position="433"/>
        <end position="605"/>
    </location>
</feature>
<dbReference type="Pfam" id="PF13229">
    <property type="entry name" value="Beta_helix"/>
    <property type="match status" value="1"/>
</dbReference>
<dbReference type="SUPFAM" id="SSF51126">
    <property type="entry name" value="Pectin lyase-like"/>
    <property type="match status" value="1"/>
</dbReference>
<dbReference type="SMART" id="SM00710">
    <property type="entry name" value="PbH1"/>
    <property type="match status" value="5"/>
</dbReference>
<evidence type="ECO:0000259" key="1">
    <source>
        <dbReference type="Pfam" id="PF13229"/>
    </source>
</evidence>
<dbReference type="InterPro" id="IPR012334">
    <property type="entry name" value="Pectin_lyas_fold"/>
</dbReference>